<accession>A0A7S2WCG8</accession>
<keyword evidence="3 9" id="KW-0813">Transport</keyword>
<feature type="repeat" description="Solcar" evidence="8">
    <location>
        <begin position="128"/>
        <end position="215"/>
    </location>
</feature>
<evidence type="ECO:0000313" key="11">
    <source>
        <dbReference type="EMBL" id="CAD9680837.1"/>
    </source>
</evidence>
<evidence type="ECO:0000256" key="9">
    <source>
        <dbReference type="RuleBase" id="RU000488"/>
    </source>
</evidence>
<evidence type="ECO:0000256" key="4">
    <source>
        <dbReference type="ARBA" id="ARBA00022692"/>
    </source>
</evidence>
<keyword evidence="4 8" id="KW-0812">Transmembrane</keyword>
<evidence type="ECO:0000256" key="3">
    <source>
        <dbReference type="ARBA" id="ARBA00022448"/>
    </source>
</evidence>
<evidence type="ECO:0000256" key="6">
    <source>
        <dbReference type="ARBA" id="ARBA00022989"/>
    </source>
</evidence>
<comment type="similarity">
    <text evidence="2 9">Belongs to the mitochondrial carrier (TC 2.A.29) family.</text>
</comment>
<evidence type="ECO:0000256" key="7">
    <source>
        <dbReference type="ARBA" id="ARBA00023136"/>
    </source>
</evidence>
<dbReference type="InterPro" id="IPR018108">
    <property type="entry name" value="MCP_transmembrane"/>
</dbReference>
<feature type="repeat" description="Solcar" evidence="8">
    <location>
        <begin position="28"/>
        <end position="120"/>
    </location>
</feature>
<dbReference type="InterPro" id="IPR050391">
    <property type="entry name" value="Mito_Metabolite_Transporter"/>
</dbReference>
<dbReference type="AlphaFoldDB" id="A0A7S2WCG8"/>
<reference evidence="11" key="1">
    <citation type="submission" date="2021-01" db="EMBL/GenBank/DDBJ databases">
        <authorList>
            <person name="Corre E."/>
            <person name="Pelletier E."/>
            <person name="Niang G."/>
            <person name="Scheremetjew M."/>
            <person name="Finn R."/>
            <person name="Kale V."/>
            <person name="Holt S."/>
            <person name="Cochrane G."/>
            <person name="Meng A."/>
            <person name="Brown T."/>
            <person name="Cohen L."/>
        </authorList>
    </citation>
    <scope>NUCLEOTIDE SEQUENCE</scope>
    <source>
        <strain evidence="11">NY070348D</strain>
    </source>
</reference>
<proteinExistence type="inferred from homology"/>
<dbReference type="PROSITE" id="PS50920">
    <property type="entry name" value="SOLCAR"/>
    <property type="match status" value="2"/>
</dbReference>
<dbReference type="GO" id="GO:0016020">
    <property type="term" value="C:membrane"/>
    <property type="evidence" value="ECO:0007669"/>
    <property type="project" value="UniProtKB-SubCell"/>
</dbReference>
<keyword evidence="5" id="KW-0677">Repeat</keyword>
<keyword evidence="7 8" id="KW-0472">Membrane</keyword>
<dbReference type="PANTHER" id="PTHR45618">
    <property type="entry name" value="MITOCHONDRIAL DICARBOXYLATE CARRIER-RELATED"/>
    <property type="match status" value="1"/>
</dbReference>
<evidence type="ECO:0000313" key="10">
    <source>
        <dbReference type="EMBL" id="CAD9680834.1"/>
    </source>
</evidence>
<comment type="subcellular location">
    <subcellularLocation>
        <location evidence="1">Membrane</location>
        <topology evidence="1">Multi-pass membrane protein</topology>
    </subcellularLocation>
</comment>
<keyword evidence="6" id="KW-1133">Transmembrane helix</keyword>
<gene>
    <name evidence="10" type="ORF">QSP1433_LOCUS7054</name>
    <name evidence="11" type="ORF">QSP1433_LOCUS7055</name>
</gene>
<evidence type="ECO:0000256" key="2">
    <source>
        <dbReference type="ARBA" id="ARBA00006375"/>
    </source>
</evidence>
<evidence type="ECO:0000256" key="1">
    <source>
        <dbReference type="ARBA" id="ARBA00004141"/>
    </source>
</evidence>
<dbReference type="InterPro" id="IPR023395">
    <property type="entry name" value="MCP_dom_sf"/>
</dbReference>
<dbReference type="EMBL" id="HBHK01011285">
    <property type="protein sequence ID" value="CAD9680837.1"/>
    <property type="molecule type" value="Transcribed_RNA"/>
</dbReference>
<dbReference type="Gene3D" id="1.50.40.10">
    <property type="entry name" value="Mitochondrial carrier domain"/>
    <property type="match status" value="1"/>
</dbReference>
<dbReference type="Pfam" id="PF00153">
    <property type="entry name" value="Mito_carr"/>
    <property type="match status" value="2"/>
</dbReference>
<evidence type="ECO:0000256" key="8">
    <source>
        <dbReference type="PROSITE-ProRule" id="PRU00282"/>
    </source>
</evidence>
<dbReference type="EMBL" id="HBHK01011284">
    <property type="protein sequence ID" value="CAD9680834.1"/>
    <property type="molecule type" value="Transcribed_RNA"/>
</dbReference>
<evidence type="ECO:0000256" key="5">
    <source>
        <dbReference type="ARBA" id="ARBA00022737"/>
    </source>
</evidence>
<name>A0A7S2WCG8_9STRA</name>
<organism evidence="11">
    <name type="scientific">Mucochytrium quahogii</name>
    <dbReference type="NCBI Taxonomy" id="96639"/>
    <lineage>
        <taxon>Eukaryota</taxon>
        <taxon>Sar</taxon>
        <taxon>Stramenopiles</taxon>
        <taxon>Bigyra</taxon>
        <taxon>Labyrinthulomycetes</taxon>
        <taxon>Thraustochytrida</taxon>
        <taxon>Thraustochytriidae</taxon>
        <taxon>Mucochytrium</taxon>
    </lineage>
</organism>
<protein>
    <submittedName>
        <fullName evidence="11">Uncharacterized protein</fullName>
    </submittedName>
</protein>
<dbReference type="SUPFAM" id="SSF103506">
    <property type="entry name" value="Mitochondrial carrier"/>
    <property type="match status" value="1"/>
</dbReference>
<sequence>MVPNAVFGLVSMSRSSERIHDTKMHGSTPLYKQMFAGGMSGLVASLMFNPLDLIKVRVQTAGSLATCHHDIGGLSNSQVARRIFNTEGMIGFWKGCQVNILRSIVFTSVLLSTNSRVAGTLDKFGLKDGFLRDTLGSFAGSALGIIFVNPVDVIRTRIYNQPHEKVLYNGIVDAAAKISRKEGVSAFWKGGFAHYCRVGPHTMLTFVFIGFIRRFLLETK</sequence>